<evidence type="ECO:0000313" key="7">
    <source>
        <dbReference type="Proteomes" id="UP000193978"/>
    </source>
</evidence>
<accession>A0A1W6MWA4</accession>
<dbReference type="PANTHER" id="PTHR32319:SF0">
    <property type="entry name" value="BACTERIAL HEMOLYSIN-LIKE PROTEIN"/>
    <property type="match status" value="1"/>
</dbReference>
<dbReference type="Gene3D" id="3.40.50.150">
    <property type="entry name" value="Vaccinia Virus protein VP39"/>
    <property type="match status" value="1"/>
</dbReference>
<feature type="domain" description="Ribosomal RNA methyltransferase FtsJ" evidence="5">
    <location>
        <begin position="57"/>
        <end position="238"/>
    </location>
</feature>
<dbReference type="KEGG" id="mbry:B1812_13140"/>
<dbReference type="InterPro" id="IPR029063">
    <property type="entry name" value="SAM-dependent_MTases_sf"/>
</dbReference>
<keyword evidence="1 3" id="KW-0694">RNA-binding</keyword>
<dbReference type="InterPro" id="IPR004538">
    <property type="entry name" value="Hemolysin_A/TlyA"/>
</dbReference>
<dbReference type="Pfam" id="PF01479">
    <property type="entry name" value="S4"/>
    <property type="match status" value="1"/>
</dbReference>
<dbReference type="PROSITE" id="PS50889">
    <property type="entry name" value="S4"/>
    <property type="match status" value="1"/>
</dbReference>
<dbReference type="InterPro" id="IPR002942">
    <property type="entry name" value="S4_RNA-bd"/>
</dbReference>
<evidence type="ECO:0000313" key="6">
    <source>
        <dbReference type="EMBL" id="ARN81872.1"/>
    </source>
</evidence>
<keyword evidence="6" id="KW-0489">Methyltransferase</keyword>
<dbReference type="PIRSF" id="PIRSF005578">
    <property type="entry name" value="TlyA"/>
    <property type="match status" value="1"/>
</dbReference>
<dbReference type="Gene3D" id="3.10.290.10">
    <property type="entry name" value="RNA-binding S4 domain"/>
    <property type="match status" value="1"/>
</dbReference>
<evidence type="ECO:0000256" key="2">
    <source>
        <dbReference type="ARBA" id="ARBA00029460"/>
    </source>
</evidence>
<dbReference type="SUPFAM" id="SSF55174">
    <property type="entry name" value="Alpha-L RNA-binding motif"/>
    <property type="match status" value="1"/>
</dbReference>
<dbReference type="CDD" id="cd02440">
    <property type="entry name" value="AdoMet_MTases"/>
    <property type="match status" value="1"/>
</dbReference>
<evidence type="ECO:0000256" key="3">
    <source>
        <dbReference type="PROSITE-ProRule" id="PRU00182"/>
    </source>
</evidence>
<dbReference type="RefSeq" id="WP_085771990.1">
    <property type="nucleotide sequence ID" value="NZ_AP027149.1"/>
</dbReference>
<dbReference type="SUPFAM" id="SSF53335">
    <property type="entry name" value="S-adenosyl-L-methionine-dependent methyltransferases"/>
    <property type="match status" value="1"/>
</dbReference>
<dbReference type="CDD" id="cd00165">
    <property type="entry name" value="S4"/>
    <property type="match status" value="1"/>
</dbReference>
<dbReference type="InterPro" id="IPR036986">
    <property type="entry name" value="S4_RNA-bd_sf"/>
</dbReference>
<sequence>MPRADSLLAERGFFESRAKARAAIEAGLVTADGIAIAKPSQEIAREAEIIAESPHPFVSRGGVKLDFALDHFSVDAKDRYCLDLGASTGGFTDALLQRGARHVVAVDVGSGQLHPRIAEDPRVRSYEKLDARDLAPAHLVEPPSLVVCDASFISLTLLLERPLSLAAKEATLVALIKPQFESGRGAGKKGVVRDAAAHEAACKKIAETIVALGWRVVGIAPSPIMGGEGNREFLICGQRP</sequence>
<evidence type="ECO:0000259" key="5">
    <source>
        <dbReference type="Pfam" id="PF01728"/>
    </source>
</evidence>
<keyword evidence="7" id="KW-1185">Reference proteome</keyword>
<gene>
    <name evidence="6" type="ORF">B1812_13140</name>
</gene>
<dbReference type="OrthoDB" id="9784736at2"/>
<dbReference type="PANTHER" id="PTHR32319">
    <property type="entry name" value="BACTERIAL HEMOLYSIN-LIKE PROTEIN"/>
    <property type="match status" value="1"/>
</dbReference>
<organism evidence="6 7">
    <name type="scientific">Methylocystis bryophila</name>
    <dbReference type="NCBI Taxonomy" id="655015"/>
    <lineage>
        <taxon>Bacteria</taxon>
        <taxon>Pseudomonadati</taxon>
        <taxon>Pseudomonadota</taxon>
        <taxon>Alphaproteobacteria</taxon>
        <taxon>Hyphomicrobiales</taxon>
        <taxon>Methylocystaceae</taxon>
        <taxon>Methylocystis</taxon>
    </lineage>
</organism>
<keyword evidence="6" id="KW-0808">Transferase</keyword>
<reference evidence="6 7" key="1">
    <citation type="submission" date="2017-02" db="EMBL/GenBank/DDBJ databases">
        <authorList>
            <person name="Peterson S.W."/>
        </authorList>
    </citation>
    <scope>NUCLEOTIDE SEQUENCE [LARGE SCALE GENOMIC DNA]</scope>
    <source>
        <strain evidence="6 7">S285</strain>
    </source>
</reference>
<dbReference type="Pfam" id="PF01728">
    <property type="entry name" value="FtsJ"/>
    <property type="match status" value="1"/>
</dbReference>
<proteinExistence type="inferred from homology"/>
<dbReference type="GO" id="GO:0003723">
    <property type="term" value="F:RNA binding"/>
    <property type="evidence" value="ECO:0007669"/>
    <property type="project" value="UniProtKB-KW"/>
</dbReference>
<dbReference type="GO" id="GO:0008168">
    <property type="term" value="F:methyltransferase activity"/>
    <property type="evidence" value="ECO:0007669"/>
    <property type="project" value="UniProtKB-KW"/>
</dbReference>
<dbReference type="STRING" id="655015.B1812_13140"/>
<dbReference type="AlphaFoldDB" id="A0A1W6MWA4"/>
<evidence type="ECO:0000256" key="1">
    <source>
        <dbReference type="ARBA" id="ARBA00022884"/>
    </source>
</evidence>
<dbReference type="GO" id="GO:0032259">
    <property type="term" value="P:methylation"/>
    <property type="evidence" value="ECO:0007669"/>
    <property type="project" value="UniProtKB-KW"/>
</dbReference>
<feature type="domain" description="RNA-binding S4" evidence="4">
    <location>
        <begin position="3"/>
        <end position="49"/>
    </location>
</feature>
<comment type="similarity">
    <text evidence="2">Belongs to the TlyA family.</text>
</comment>
<dbReference type="EMBL" id="CP019948">
    <property type="protein sequence ID" value="ARN81872.1"/>
    <property type="molecule type" value="Genomic_DNA"/>
</dbReference>
<dbReference type="InterPro" id="IPR002877">
    <property type="entry name" value="RNA_MeTrfase_FtsJ_dom"/>
</dbReference>
<evidence type="ECO:0000259" key="4">
    <source>
        <dbReference type="Pfam" id="PF01479"/>
    </source>
</evidence>
<dbReference type="InterPro" id="IPR047048">
    <property type="entry name" value="TlyA"/>
</dbReference>
<protein>
    <submittedName>
        <fullName evidence="6">TlyA family rRNA (Cytidine-2'-O)-methyltransferase</fullName>
    </submittedName>
</protein>
<name>A0A1W6MWA4_9HYPH</name>
<dbReference type="NCBIfam" id="TIGR00478">
    <property type="entry name" value="tly"/>
    <property type="match status" value="1"/>
</dbReference>
<dbReference type="Proteomes" id="UP000193978">
    <property type="component" value="Chromosome"/>
</dbReference>